<keyword evidence="3" id="KW-0732">Signal</keyword>
<dbReference type="InterPro" id="IPR006059">
    <property type="entry name" value="SBP"/>
</dbReference>
<keyword evidence="2" id="KW-0813">Transport</keyword>
<evidence type="ECO:0000313" key="4">
    <source>
        <dbReference type="EMBL" id="SVA60290.1"/>
    </source>
</evidence>
<dbReference type="SUPFAM" id="SSF53850">
    <property type="entry name" value="Periplasmic binding protein-like II"/>
    <property type="match status" value="1"/>
</dbReference>
<dbReference type="AlphaFoldDB" id="A0A381X6N5"/>
<reference evidence="4" key="1">
    <citation type="submission" date="2018-05" db="EMBL/GenBank/DDBJ databases">
        <authorList>
            <person name="Lanie J.A."/>
            <person name="Ng W.-L."/>
            <person name="Kazmierczak K.M."/>
            <person name="Andrzejewski T.M."/>
            <person name="Davidsen T.M."/>
            <person name="Wayne K.J."/>
            <person name="Tettelin H."/>
            <person name="Glass J.I."/>
            <person name="Rusch D."/>
            <person name="Podicherti R."/>
            <person name="Tsui H.-C.T."/>
            <person name="Winkler M.E."/>
        </authorList>
    </citation>
    <scope>NUCLEOTIDE SEQUENCE</scope>
</reference>
<dbReference type="Pfam" id="PF01547">
    <property type="entry name" value="SBP_bac_1"/>
    <property type="match status" value="1"/>
</dbReference>
<dbReference type="Gene3D" id="3.40.190.10">
    <property type="entry name" value="Periplasmic binding protein-like II"/>
    <property type="match status" value="2"/>
</dbReference>
<feature type="non-terminal residue" evidence="4">
    <location>
        <position position="407"/>
    </location>
</feature>
<dbReference type="PANTHER" id="PTHR43649">
    <property type="entry name" value="ARABINOSE-BINDING PROTEIN-RELATED"/>
    <property type="match status" value="1"/>
</dbReference>
<dbReference type="EMBL" id="UINC01014075">
    <property type="protein sequence ID" value="SVA60290.1"/>
    <property type="molecule type" value="Genomic_DNA"/>
</dbReference>
<evidence type="ECO:0000256" key="2">
    <source>
        <dbReference type="ARBA" id="ARBA00022448"/>
    </source>
</evidence>
<proteinExistence type="predicted"/>
<evidence type="ECO:0000256" key="3">
    <source>
        <dbReference type="ARBA" id="ARBA00022729"/>
    </source>
</evidence>
<sequence>MINNIYKGLVLILSILFISGSVFAKTTVTWWAESNADRDPVFQAKLVDVFNASQNEIELKMEFKEALNDVLRTAMIAGEGPDIVETPGPSYVKEYQEAGLLQSMEGYSKQYGWQDLLLPWSYSAGVFDGEFYSAPKTYETMIMLYNKTLFEENGWSIPTNLTEYESLAKTIQSKGMHVFSYGSTGWQPTHEHIGGMYLNSYAGPDNVYKALIGEKKWSDPEFVGAIELLRKHMVDDGYWSGSLENYYALGWDDFHAQFANRGAAMMTIGTWTFQTTENVFKDISDDWDWAPFPNLTAEGGDPSYLLALGTTLSINGKSDNPDAAAKIMDFVFKNKAIVLDMANDFNFGEFVVPLKFTESDFGDNVNPKVKRYLLTFAEETGKGNYGYTTWTFWPSDPGVHIWKDMEV</sequence>
<gene>
    <name evidence="4" type="ORF">METZ01_LOCUS113144</name>
</gene>
<evidence type="ECO:0000256" key="1">
    <source>
        <dbReference type="ARBA" id="ARBA00004196"/>
    </source>
</evidence>
<accession>A0A381X6N5</accession>
<dbReference type="InterPro" id="IPR050490">
    <property type="entry name" value="Bact_solute-bd_prot1"/>
</dbReference>
<comment type="subcellular location">
    <subcellularLocation>
        <location evidence="1">Cell envelope</location>
    </subcellularLocation>
</comment>
<dbReference type="GO" id="GO:0030313">
    <property type="term" value="C:cell envelope"/>
    <property type="evidence" value="ECO:0007669"/>
    <property type="project" value="UniProtKB-SubCell"/>
</dbReference>
<protein>
    <recommendedName>
        <fullName evidence="5">ABC transporter substrate-binding protein</fullName>
    </recommendedName>
</protein>
<evidence type="ECO:0008006" key="5">
    <source>
        <dbReference type="Google" id="ProtNLM"/>
    </source>
</evidence>
<dbReference type="PANTHER" id="PTHR43649:SF31">
    <property type="entry name" value="SN-GLYCEROL-3-PHOSPHATE-BINDING PERIPLASMIC PROTEIN UGPB"/>
    <property type="match status" value="1"/>
</dbReference>
<name>A0A381X6N5_9ZZZZ</name>
<organism evidence="4">
    <name type="scientific">marine metagenome</name>
    <dbReference type="NCBI Taxonomy" id="408172"/>
    <lineage>
        <taxon>unclassified sequences</taxon>
        <taxon>metagenomes</taxon>
        <taxon>ecological metagenomes</taxon>
    </lineage>
</organism>